<dbReference type="Gene3D" id="1.25.40.10">
    <property type="entry name" value="Tetratricopeptide repeat domain"/>
    <property type="match status" value="1"/>
</dbReference>
<feature type="region of interest" description="Disordered" evidence="3">
    <location>
        <begin position="289"/>
        <end position="320"/>
    </location>
</feature>
<evidence type="ECO:0000313" key="5">
    <source>
        <dbReference type="EMBL" id="GHP08500.1"/>
    </source>
</evidence>
<organism evidence="5 6">
    <name type="scientific">Pycnococcus provasolii</name>
    <dbReference type="NCBI Taxonomy" id="41880"/>
    <lineage>
        <taxon>Eukaryota</taxon>
        <taxon>Viridiplantae</taxon>
        <taxon>Chlorophyta</taxon>
        <taxon>Pseudoscourfieldiophyceae</taxon>
        <taxon>Pseudoscourfieldiales</taxon>
        <taxon>Pycnococcaceae</taxon>
        <taxon>Pycnococcus</taxon>
    </lineage>
</organism>
<dbReference type="Pfam" id="PF18253">
    <property type="entry name" value="HipN"/>
    <property type="match status" value="1"/>
</dbReference>
<dbReference type="InterPro" id="IPR011990">
    <property type="entry name" value="TPR-like_helical_dom_sf"/>
</dbReference>
<dbReference type="GO" id="GO:0030544">
    <property type="term" value="F:Hsp70 protein binding"/>
    <property type="evidence" value="ECO:0007669"/>
    <property type="project" value="TreeGrafter"/>
</dbReference>
<feature type="compositionally biased region" description="Basic residues" evidence="3">
    <location>
        <begin position="293"/>
        <end position="305"/>
    </location>
</feature>
<feature type="domain" description="Hsp70-interacting protein N-terminal" evidence="4">
    <location>
        <begin position="19"/>
        <end position="57"/>
    </location>
</feature>
<feature type="compositionally biased region" description="Low complexity" evidence="3">
    <location>
        <begin position="84"/>
        <end position="104"/>
    </location>
</feature>
<name>A0A830HRW6_9CHLO</name>
<evidence type="ECO:0000259" key="4">
    <source>
        <dbReference type="Pfam" id="PF18253"/>
    </source>
</evidence>
<feature type="compositionally biased region" description="Basic and acidic residues" evidence="3">
    <location>
        <begin position="306"/>
        <end position="320"/>
    </location>
</feature>
<feature type="region of interest" description="Disordered" evidence="3">
    <location>
        <begin position="340"/>
        <end position="365"/>
    </location>
</feature>
<dbReference type="GO" id="GO:0046983">
    <property type="term" value="F:protein dimerization activity"/>
    <property type="evidence" value="ECO:0007669"/>
    <property type="project" value="InterPro"/>
</dbReference>
<keyword evidence="2" id="KW-0802">TPR repeat</keyword>
<feature type="region of interest" description="Disordered" evidence="3">
    <location>
        <begin position="82"/>
        <end position="136"/>
    </location>
</feature>
<evidence type="ECO:0000256" key="1">
    <source>
        <dbReference type="ARBA" id="ARBA00022737"/>
    </source>
</evidence>
<evidence type="ECO:0000313" key="6">
    <source>
        <dbReference type="Proteomes" id="UP000660262"/>
    </source>
</evidence>
<sequence>MASPQPQPRSMDSFSDEFLSDLRILIARLRVNPSLLEVMEELDFFKAYLMSLGCILPSDCIQPPSLDSSALLRDAFGGIGIAKDSSSSSSASSSASSSSSSSDANSDDSGGESSSRMEKKQSLSLSRETQKTGHKAVTLDAWGRDVNAAVVLAQEAKLPPPAMGDESIEPTKEQKEQATKLKAHAQQLLQNNDVDEAVHALTDAIVLDGTIASLYAARADALIRAGRPSAAERDANAAVALNRDYGRAYRERGRARLALTRYDEAASDLRQACALDWDEVAAEALRRAEVHARRTTHASSRRARKEAKERDKVALRQRREAEQAAALRRAEAVAVYEAKKAEEARNRNKAPAPSPAPGMLPGMGLGTRDGVDDELNAVLARRGMAARSFASDPEIVDAMADAELKAKLLSCLEDPRQLVRHQRDKKLLGLLERVLTRQQQR</sequence>
<evidence type="ECO:0000256" key="2">
    <source>
        <dbReference type="ARBA" id="ARBA00022803"/>
    </source>
</evidence>
<dbReference type="Proteomes" id="UP000660262">
    <property type="component" value="Unassembled WGS sequence"/>
</dbReference>
<reference evidence="5" key="1">
    <citation type="submission" date="2020-10" db="EMBL/GenBank/DDBJ databases">
        <title>Unveiling of a novel bifunctional photoreceptor, Dualchrome1, isolated from a cosmopolitan green alga.</title>
        <authorList>
            <person name="Suzuki S."/>
            <person name="Kawachi M."/>
        </authorList>
    </citation>
    <scope>NUCLEOTIDE SEQUENCE</scope>
    <source>
        <strain evidence="5">NIES 2893</strain>
    </source>
</reference>
<keyword evidence="1" id="KW-0677">Repeat</keyword>
<dbReference type="SUPFAM" id="SSF48452">
    <property type="entry name" value="TPR-like"/>
    <property type="match status" value="1"/>
</dbReference>
<evidence type="ECO:0000256" key="3">
    <source>
        <dbReference type="SAM" id="MobiDB-lite"/>
    </source>
</evidence>
<dbReference type="OrthoDB" id="533763at2759"/>
<gene>
    <name evidence="5" type="ORF">PPROV_000723800</name>
</gene>
<dbReference type="SMART" id="SM00028">
    <property type="entry name" value="TPR"/>
    <property type="match status" value="3"/>
</dbReference>
<dbReference type="AlphaFoldDB" id="A0A830HRW6"/>
<dbReference type="EMBL" id="BNJQ01000021">
    <property type="protein sequence ID" value="GHP08500.1"/>
    <property type="molecule type" value="Genomic_DNA"/>
</dbReference>
<proteinExistence type="predicted"/>
<comment type="caution">
    <text evidence="5">The sequence shown here is derived from an EMBL/GenBank/DDBJ whole genome shotgun (WGS) entry which is preliminary data.</text>
</comment>
<keyword evidence="6" id="KW-1185">Reference proteome</keyword>
<dbReference type="InterPro" id="IPR034649">
    <property type="entry name" value="Hip_N"/>
</dbReference>
<dbReference type="PANTHER" id="PTHR45883">
    <property type="entry name" value="HSC70-INTERACTING PROTEIN"/>
    <property type="match status" value="1"/>
</dbReference>
<dbReference type="PANTHER" id="PTHR45883:SF2">
    <property type="entry name" value="HSC70-INTERACTING PROTEIN"/>
    <property type="match status" value="1"/>
</dbReference>
<dbReference type="InterPro" id="IPR019734">
    <property type="entry name" value="TPR_rpt"/>
</dbReference>
<protein>
    <recommendedName>
        <fullName evidence="4">Hsp70-interacting protein N-terminal domain-containing protein</fullName>
    </recommendedName>
</protein>
<accession>A0A830HRW6</accession>